<gene>
    <name evidence="2" type="ORF">FIV42_27860</name>
</gene>
<dbReference type="AlphaFoldDB" id="A0A4Y6Q1M2"/>
<feature type="chain" id="PRO_5030106860" evidence="1">
    <location>
        <begin position="30"/>
        <end position="271"/>
    </location>
</feature>
<evidence type="ECO:0000313" key="2">
    <source>
        <dbReference type="EMBL" id="QDG54422.1"/>
    </source>
</evidence>
<evidence type="ECO:0000256" key="1">
    <source>
        <dbReference type="SAM" id="SignalP"/>
    </source>
</evidence>
<feature type="signal peptide" evidence="1">
    <location>
        <begin position="1"/>
        <end position="29"/>
    </location>
</feature>
<dbReference type="OrthoDB" id="9986825at2"/>
<dbReference type="EMBL" id="CP041186">
    <property type="protein sequence ID" value="QDG54422.1"/>
    <property type="molecule type" value="Genomic_DNA"/>
</dbReference>
<accession>A0A5B8YGB1</accession>
<dbReference type="Proteomes" id="UP000315995">
    <property type="component" value="Chromosome"/>
</dbReference>
<reference evidence="2 3" key="1">
    <citation type="submission" date="2019-06" db="EMBL/GenBank/DDBJ databases">
        <title>Persicimonas caeni gen. nov., sp. nov., a predatory bacterium isolated from solar saltern.</title>
        <authorList>
            <person name="Wang S."/>
        </authorList>
    </citation>
    <scope>NUCLEOTIDE SEQUENCE [LARGE SCALE GENOMIC DNA]</scope>
    <source>
        <strain evidence="2 3">YN101</strain>
    </source>
</reference>
<keyword evidence="1" id="KW-0732">Signal</keyword>
<sequence>MRLPAGYILLTALLAAVSTALLCASTAHAAPPQFGVEIEAGTAAGFTSYLRNEVVTEVDRTQTDEQGRFLLEPSLVDVETGAGTSLGLRLIASNIAAGLSLRWFDLTANELHHVGRRSISPDRVRPDGSVDDSGVDYRALDPSIDQPIRDEQQDQLYVVGLNGDYRFIWPGDGFDVFVPVGGAAVVTFVTRDASPIRLGLEASSGLGMTITVSDTVALALSGRVHGLVTSHYGRSADAARRAVSIGETTEEAFFSTLLYGSANIAVQFRIR</sequence>
<accession>A0A4Y6Q1M2</accession>
<evidence type="ECO:0000313" key="3">
    <source>
        <dbReference type="Proteomes" id="UP000315995"/>
    </source>
</evidence>
<dbReference type="RefSeq" id="WP_141200866.1">
    <property type="nucleotide sequence ID" value="NZ_CP041186.1"/>
</dbReference>
<name>A0A4Y6Q1M2_PERCE</name>
<proteinExistence type="predicted"/>
<protein>
    <submittedName>
        <fullName evidence="2">Uncharacterized protein</fullName>
    </submittedName>
</protein>
<organism evidence="2 3">
    <name type="scientific">Persicimonas caeni</name>
    <dbReference type="NCBI Taxonomy" id="2292766"/>
    <lineage>
        <taxon>Bacteria</taxon>
        <taxon>Deltaproteobacteria</taxon>
        <taxon>Bradymonadales</taxon>
        <taxon>Bradymonadaceae</taxon>
        <taxon>Persicimonas</taxon>
    </lineage>
</organism>
<keyword evidence="3" id="KW-1185">Reference proteome</keyword>